<dbReference type="InterPro" id="IPR050272">
    <property type="entry name" value="Isochorismatase-like_hydrls"/>
</dbReference>
<organism evidence="3 4">
    <name type="scientific">Novosphingobium olei</name>
    <dbReference type="NCBI Taxonomy" id="2728851"/>
    <lineage>
        <taxon>Bacteria</taxon>
        <taxon>Pseudomonadati</taxon>
        <taxon>Pseudomonadota</taxon>
        <taxon>Alphaproteobacteria</taxon>
        <taxon>Sphingomonadales</taxon>
        <taxon>Sphingomonadaceae</taxon>
        <taxon>Novosphingobium</taxon>
    </lineage>
</organism>
<dbReference type="AlphaFoldDB" id="A0A7Y0BMW1"/>
<evidence type="ECO:0000313" key="4">
    <source>
        <dbReference type="Proteomes" id="UP000583556"/>
    </source>
</evidence>
<keyword evidence="4" id="KW-1185">Reference proteome</keyword>
<gene>
    <name evidence="3" type="ORF">HHL27_06995</name>
</gene>
<sequence length="230" mass="24615">MAHVTDLPQWAVDRGKAMNDVQALDCARTALVVIDMQRVFMEPGEVFANPHAMDIMPAVNRLAAAFRAAGCPVIWTRQTVDDAPPLAMPDWQYDLSLPAVAEAVAVVRAGTSSHGLHPGMDVADADPVIDKYRYSAFMCPAGALQQALDRLEAQCIVIAGTLTNCCCDSTARDGNMLGYRTIMVADACAAPTDAEHNAALMLARLNFADVKTVAELEELLSHAEQGASQC</sequence>
<dbReference type="EMBL" id="JABBGM010000002">
    <property type="protein sequence ID" value="NML93416.1"/>
    <property type="molecule type" value="Genomic_DNA"/>
</dbReference>
<dbReference type="Pfam" id="PF00857">
    <property type="entry name" value="Isochorismatase"/>
    <property type="match status" value="1"/>
</dbReference>
<evidence type="ECO:0000256" key="1">
    <source>
        <dbReference type="ARBA" id="ARBA00022801"/>
    </source>
</evidence>
<protein>
    <submittedName>
        <fullName evidence="3">Cysteine hydrolase</fullName>
    </submittedName>
</protein>
<feature type="domain" description="Isochorismatase-like" evidence="2">
    <location>
        <begin position="29"/>
        <end position="215"/>
    </location>
</feature>
<reference evidence="3 4" key="1">
    <citation type="submission" date="2020-04" db="EMBL/GenBank/DDBJ databases">
        <title>Novosphingobium sp. TW-4 isolated from soil.</title>
        <authorList>
            <person name="Dahal R.H."/>
            <person name="Chaudhary D.K."/>
        </authorList>
    </citation>
    <scope>NUCLEOTIDE SEQUENCE [LARGE SCALE GENOMIC DNA]</scope>
    <source>
        <strain evidence="3 4">TW-4</strain>
    </source>
</reference>
<dbReference type="InterPro" id="IPR036380">
    <property type="entry name" value="Isochorismatase-like_sf"/>
</dbReference>
<dbReference type="SUPFAM" id="SSF52499">
    <property type="entry name" value="Isochorismatase-like hydrolases"/>
    <property type="match status" value="1"/>
</dbReference>
<dbReference type="Proteomes" id="UP000583556">
    <property type="component" value="Unassembled WGS sequence"/>
</dbReference>
<comment type="caution">
    <text evidence="3">The sequence shown here is derived from an EMBL/GenBank/DDBJ whole genome shotgun (WGS) entry which is preliminary data.</text>
</comment>
<dbReference type="CDD" id="cd00431">
    <property type="entry name" value="cysteine_hydrolases"/>
    <property type="match status" value="1"/>
</dbReference>
<evidence type="ECO:0000259" key="2">
    <source>
        <dbReference type="Pfam" id="PF00857"/>
    </source>
</evidence>
<dbReference type="InterPro" id="IPR000868">
    <property type="entry name" value="Isochorismatase-like_dom"/>
</dbReference>
<dbReference type="PANTHER" id="PTHR43540:SF6">
    <property type="entry name" value="ISOCHORISMATASE-LIKE DOMAIN-CONTAINING PROTEIN"/>
    <property type="match status" value="1"/>
</dbReference>
<dbReference type="GO" id="GO:0016787">
    <property type="term" value="F:hydrolase activity"/>
    <property type="evidence" value="ECO:0007669"/>
    <property type="project" value="UniProtKB-KW"/>
</dbReference>
<dbReference type="RefSeq" id="WP_169492645.1">
    <property type="nucleotide sequence ID" value="NZ_JABBGM010000002.1"/>
</dbReference>
<accession>A0A7Y0BMW1</accession>
<name>A0A7Y0BMW1_9SPHN</name>
<keyword evidence="1 3" id="KW-0378">Hydrolase</keyword>
<dbReference type="PANTHER" id="PTHR43540">
    <property type="entry name" value="PEROXYUREIDOACRYLATE/UREIDOACRYLATE AMIDOHYDROLASE-RELATED"/>
    <property type="match status" value="1"/>
</dbReference>
<evidence type="ECO:0000313" key="3">
    <source>
        <dbReference type="EMBL" id="NML93416.1"/>
    </source>
</evidence>
<proteinExistence type="predicted"/>
<dbReference type="Gene3D" id="3.40.50.850">
    <property type="entry name" value="Isochorismatase-like"/>
    <property type="match status" value="1"/>
</dbReference>